<protein>
    <submittedName>
        <fullName evidence="1">Uncharacterized protein</fullName>
    </submittedName>
</protein>
<name>E9GN03_DAPPU</name>
<evidence type="ECO:0000313" key="2">
    <source>
        <dbReference type="Proteomes" id="UP000000305"/>
    </source>
</evidence>
<proteinExistence type="predicted"/>
<dbReference type="HOGENOM" id="CLU_2374901_0_0_1"/>
<reference evidence="1 2" key="1">
    <citation type="journal article" date="2011" name="Science">
        <title>The ecoresponsive genome of Daphnia pulex.</title>
        <authorList>
            <person name="Colbourne J.K."/>
            <person name="Pfrender M.E."/>
            <person name="Gilbert D."/>
            <person name="Thomas W.K."/>
            <person name="Tucker A."/>
            <person name="Oakley T.H."/>
            <person name="Tokishita S."/>
            <person name="Aerts A."/>
            <person name="Arnold G.J."/>
            <person name="Basu M.K."/>
            <person name="Bauer D.J."/>
            <person name="Caceres C.E."/>
            <person name="Carmel L."/>
            <person name="Casola C."/>
            <person name="Choi J.H."/>
            <person name="Detter J.C."/>
            <person name="Dong Q."/>
            <person name="Dusheyko S."/>
            <person name="Eads B.D."/>
            <person name="Frohlich T."/>
            <person name="Geiler-Samerotte K.A."/>
            <person name="Gerlach D."/>
            <person name="Hatcher P."/>
            <person name="Jogdeo S."/>
            <person name="Krijgsveld J."/>
            <person name="Kriventseva E.V."/>
            <person name="Kultz D."/>
            <person name="Laforsch C."/>
            <person name="Lindquist E."/>
            <person name="Lopez J."/>
            <person name="Manak J.R."/>
            <person name="Muller J."/>
            <person name="Pangilinan J."/>
            <person name="Patwardhan R.P."/>
            <person name="Pitluck S."/>
            <person name="Pritham E.J."/>
            <person name="Rechtsteiner A."/>
            <person name="Rho M."/>
            <person name="Rogozin I.B."/>
            <person name="Sakarya O."/>
            <person name="Salamov A."/>
            <person name="Schaack S."/>
            <person name="Shapiro H."/>
            <person name="Shiga Y."/>
            <person name="Skalitzky C."/>
            <person name="Smith Z."/>
            <person name="Souvorov A."/>
            <person name="Sung W."/>
            <person name="Tang Z."/>
            <person name="Tsuchiya D."/>
            <person name="Tu H."/>
            <person name="Vos H."/>
            <person name="Wang M."/>
            <person name="Wolf Y.I."/>
            <person name="Yamagata H."/>
            <person name="Yamada T."/>
            <person name="Ye Y."/>
            <person name="Shaw J.R."/>
            <person name="Andrews J."/>
            <person name="Crease T.J."/>
            <person name="Tang H."/>
            <person name="Lucas S.M."/>
            <person name="Robertson H.M."/>
            <person name="Bork P."/>
            <person name="Koonin E.V."/>
            <person name="Zdobnov E.M."/>
            <person name="Grigoriev I.V."/>
            <person name="Lynch M."/>
            <person name="Boore J.L."/>
        </authorList>
    </citation>
    <scope>NUCLEOTIDE SEQUENCE [LARGE SCALE GENOMIC DNA]</scope>
</reference>
<dbReference type="InParanoid" id="E9GN03"/>
<evidence type="ECO:0000313" key="1">
    <source>
        <dbReference type="EMBL" id="EFX79200.1"/>
    </source>
</evidence>
<dbReference type="KEGG" id="dpx:DAPPUDRAFT_245287"/>
<sequence>MTVDDDTQVKDGVRWLNQDVANQKWLTLDQIPALRRRGVEEAGFTSVRHHPVAREPVVSNLERSRKFVTGGLLLSCTKEKAESDVASSVIRKLTD</sequence>
<gene>
    <name evidence="1" type="ORF">DAPPUDRAFT_245287</name>
</gene>
<accession>E9GN03</accession>
<organism evidence="1 2">
    <name type="scientific">Daphnia pulex</name>
    <name type="common">Water flea</name>
    <dbReference type="NCBI Taxonomy" id="6669"/>
    <lineage>
        <taxon>Eukaryota</taxon>
        <taxon>Metazoa</taxon>
        <taxon>Ecdysozoa</taxon>
        <taxon>Arthropoda</taxon>
        <taxon>Crustacea</taxon>
        <taxon>Branchiopoda</taxon>
        <taxon>Diplostraca</taxon>
        <taxon>Cladocera</taxon>
        <taxon>Anomopoda</taxon>
        <taxon>Daphniidae</taxon>
        <taxon>Daphnia</taxon>
    </lineage>
</organism>
<dbReference type="EMBL" id="GL732553">
    <property type="protein sequence ID" value="EFX79200.1"/>
    <property type="molecule type" value="Genomic_DNA"/>
</dbReference>
<dbReference type="Proteomes" id="UP000000305">
    <property type="component" value="Unassembled WGS sequence"/>
</dbReference>
<keyword evidence="2" id="KW-1185">Reference proteome</keyword>
<dbReference type="AlphaFoldDB" id="E9GN03"/>